<reference evidence="3 4" key="1">
    <citation type="submission" date="2023-09" db="EMBL/GenBank/DDBJ databases">
        <title>Nesidiocoris tenuis whole genome shotgun sequence.</title>
        <authorList>
            <person name="Shibata T."/>
            <person name="Shimoda M."/>
            <person name="Kobayashi T."/>
            <person name="Uehara T."/>
        </authorList>
    </citation>
    <scope>NUCLEOTIDE SEQUENCE [LARGE SCALE GENOMIC DNA]</scope>
    <source>
        <strain evidence="3 4">Japan</strain>
    </source>
</reference>
<dbReference type="InterPro" id="IPR012464">
    <property type="entry name" value="DUF1676"/>
</dbReference>
<keyword evidence="2" id="KW-0732">Signal</keyword>
<proteinExistence type="predicted"/>
<feature type="signal peptide" evidence="2">
    <location>
        <begin position="1"/>
        <end position="22"/>
    </location>
</feature>
<keyword evidence="1" id="KW-1133">Transmembrane helix</keyword>
<keyword evidence="1" id="KW-0812">Transmembrane</keyword>
<evidence type="ECO:0000313" key="4">
    <source>
        <dbReference type="Proteomes" id="UP001307889"/>
    </source>
</evidence>
<dbReference type="PANTHER" id="PTHR21879">
    <property type="entry name" value="FI03362P-RELATED-RELATED"/>
    <property type="match status" value="1"/>
</dbReference>
<organism evidence="3 4">
    <name type="scientific">Nesidiocoris tenuis</name>
    <dbReference type="NCBI Taxonomy" id="355587"/>
    <lineage>
        <taxon>Eukaryota</taxon>
        <taxon>Metazoa</taxon>
        <taxon>Ecdysozoa</taxon>
        <taxon>Arthropoda</taxon>
        <taxon>Hexapoda</taxon>
        <taxon>Insecta</taxon>
        <taxon>Pterygota</taxon>
        <taxon>Neoptera</taxon>
        <taxon>Paraneoptera</taxon>
        <taxon>Hemiptera</taxon>
        <taxon>Heteroptera</taxon>
        <taxon>Panheteroptera</taxon>
        <taxon>Cimicomorpha</taxon>
        <taxon>Miridae</taxon>
        <taxon>Dicyphina</taxon>
        <taxon>Nesidiocoris</taxon>
    </lineage>
</organism>
<dbReference type="EMBL" id="AP028915">
    <property type="protein sequence ID" value="BES96449.1"/>
    <property type="molecule type" value="Genomic_DNA"/>
</dbReference>
<feature type="chain" id="PRO_5045628721" evidence="2">
    <location>
        <begin position="23"/>
        <end position="236"/>
    </location>
</feature>
<sequence length="236" mass="25775">MDARRLAQLTVIALALAGVARGASVEDKCKEGEDPLGCLKYKALRLMDDAVRQESIHVMDGVKLVKTKEGASRTERSFNEGLEDILETHEIQMELAGTKVTVSPDQQNDGKINVSIDTSSSAVEGKGKKSKLRKLLVPLMVFVLLKAMTLIPLALGVLGLKAWNALQLSFFSFVTSLALAIFNLCKKIASDQSVPVAHAIADPYHYAARNLILPQAEDAQELAYSAYEQQQLLNEH</sequence>
<dbReference type="PANTHER" id="PTHR21879:SF6">
    <property type="entry name" value="OSIRIS 19, ISOFORM A"/>
    <property type="match status" value="1"/>
</dbReference>
<dbReference type="Proteomes" id="UP001307889">
    <property type="component" value="Chromosome 7"/>
</dbReference>
<accession>A0ABN7AYP3</accession>
<dbReference type="Pfam" id="PF07898">
    <property type="entry name" value="DUF1676"/>
    <property type="match status" value="1"/>
</dbReference>
<evidence type="ECO:0000256" key="1">
    <source>
        <dbReference type="SAM" id="Phobius"/>
    </source>
</evidence>
<keyword evidence="4" id="KW-1185">Reference proteome</keyword>
<keyword evidence="1" id="KW-0472">Membrane</keyword>
<evidence type="ECO:0000256" key="2">
    <source>
        <dbReference type="SAM" id="SignalP"/>
    </source>
</evidence>
<feature type="transmembrane region" description="Helical" evidence="1">
    <location>
        <begin position="135"/>
        <end position="158"/>
    </location>
</feature>
<feature type="transmembrane region" description="Helical" evidence="1">
    <location>
        <begin position="165"/>
        <end position="184"/>
    </location>
</feature>
<protein>
    <submittedName>
        <fullName evidence="3">Osiris 19</fullName>
    </submittedName>
</protein>
<gene>
    <name evidence="3" type="ORF">NTJ_09260</name>
</gene>
<name>A0ABN7AYP3_9HEMI</name>
<evidence type="ECO:0000313" key="3">
    <source>
        <dbReference type="EMBL" id="BES96449.1"/>
    </source>
</evidence>